<sequence>MTSKTKNIKELERRARKNELLPAFQLYQNYAHGLDGLAIDEELANHYLLQCARYIESNSSDIPDIFVPQNKLHLANLELFDFRRFKNLRMSFEPDLTVIIGNNGQGKTTILNAISKTLSWINANILKEEGAGQRLSELYDIRRGSDNSYCDVLTEFEYGSGLKRLPARLSRASLGASERRDSDVKNLRELSNVFRVANKNNAVNLPLCAFYSVERSHPLSRLSKDNVSLREERFDAYNSALTGSGKFEHFVEWFVALHKKSVNDKSNEIEALKQQVKDLESSVDSGIMSLEPILKKTRDQLNDALSTLKSAITNQVLTDAQTKKIVVQAICSVIPSVSDMWVDTSTGSDVVLVKNDSIDINIEQLSDGQRTFLGLVSDLVRRLVMLNPKLNNPLEGQGIVLIDEVELHLHPKWQQDVLLDLQTCFPNIQFIVTTHSPLVLSTVDKDNIRVFEGTDAKGRTLIDAPDFQTKGILNSDVLEQLMDTFAAPQRIEETHWLAKFEALLIGEHYDDNSEAQALYEGIRKHFGKNSSEIKKCDSLIRIQKMKLKAKNAIEKKRVGE</sequence>
<evidence type="ECO:0000259" key="2">
    <source>
        <dbReference type="Pfam" id="PF13304"/>
    </source>
</evidence>
<dbReference type="InterPro" id="IPR027417">
    <property type="entry name" value="P-loop_NTPase"/>
</dbReference>
<dbReference type="InterPro" id="IPR003959">
    <property type="entry name" value="ATPase_AAA_core"/>
</dbReference>
<dbReference type="GO" id="GO:0000731">
    <property type="term" value="P:DNA synthesis involved in DNA repair"/>
    <property type="evidence" value="ECO:0007669"/>
    <property type="project" value="TreeGrafter"/>
</dbReference>
<evidence type="ECO:0000313" key="4">
    <source>
        <dbReference type="Proteomes" id="UP000235828"/>
    </source>
</evidence>
<accession>A0A2N8ZE96</accession>
<feature type="coiled-coil region" evidence="1">
    <location>
        <begin position="255"/>
        <end position="282"/>
    </location>
</feature>
<dbReference type="PANTHER" id="PTHR32182:SF23">
    <property type="entry name" value="ATP BINDING PROTEIN"/>
    <property type="match status" value="1"/>
</dbReference>
<feature type="domain" description="ATPase AAA-type core" evidence="2">
    <location>
        <begin position="96"/>
        <end position="441"/>
    </location>
</feature>
<dbReference type="RefSeq" id="WP_102522760.1">
    <property type="nucleotide sequence ID" value="NZ_LT960611.1"/>
</dbReference>
<dbReference type="PANTHER" id="PTHR32182">
    <property type="entry name" value="DNA REPLICATION AND REPAIR PROTEIN RECF"/>
    <property type="match status" value="1"/>
</dbReference>
<evidence type="ECO:0000313" key="3">
    <source>
        <dbReference type="EMBL" id="SON50237.1"/>
    </source>
</evidence>
<dbReference type="SUPFAM" id="SSF52540">
    <property type="entry name" value="P-loop containing nucleoside triphosphate hydrolases"/>
    <property type="match status" value="1"/>
</dbReference>
<dbReference type="OrthoDB" id="9815944at2"/>
<reference evidence="3 4" key="1">
    <citation type="submission" date="2017-10" db="EMBL/GenBank/DDBJ databases">
        <authorList>
            <person name="Banno H."/>
            <person name="Chua N.-H."/>
        </authorList>
    </citation>
    <scope>NUCLEOTIDE SEQUENCE [LARGE SCALE GENOMIC DNA]</scope>
    <source>
        <strain evidence="3">Vibrio tapetis CECT4600</strain>
    </source>
</reference>
<protein>
    <recommendedName>
        <fullName evidence="2">ATPase AAA-type core domain-containing protein</fullName>
    </recommendedName>
</protein>
<gene>
    <name evidence="3" type="ORF">VTAP4600_A2258</name>
</gene>
<organism evidence="3 4">
    <name type="scientific">Vibrio tapetis subsp. tapetis</name>
    <dbReference type="NCBI Taxonomy" id="1671868"/>
    <lineage>
        <taxon>Bacteria</taxon>
        <taxon>Pseudomonadati</taxon>
        <taxon>Pseudomonadota</taxon>
        <taxon>Gammaproteobacteria</taxon>
        <taxon>Vibrionales</taxon>
        <taxon>Vibrionaceae</taxon>
        <taxon>Vibrio</taxon>
    </lineage>
</organism>
<dbReference type="GO" id="GO:0006302">
    <property type="term" value="P:double-strand break repair"/>
    <property type="evidence" value="ECO:0007669"/>
    <property type="project" value="TreeGrafter"/>
</dbReference>
<keyword evidence="1" id="KW-0175">Coiled coil</keyword>
<keyword evidence="4" id="KW-1185">Reference proteome</keyword>
<dbReference type="Gene3D" id="3.40.50.300">
    <property type="entry name" value="P-loop containing nucleotide triphosphate hydrolases"/>
    <property type="match status" value="1"/>
</dbReference>
<dbReference type="Proteomes" id="UP000235828">
    <property type="component" value="Chromosome A"/>
</dbReference>
<dbReference type="EMBL" id="LT960611">
    <property type="protein sequence ID" value="SON50237.1"/>
    <property type="molecule type" value="Genomic_DNA"/>
</dbReference>
<dbReference type="KEGG" id="vta:A2258"/>
<dbReference type="GO" id="GO:0005524">
    <property type="term" value="F:ATP binding"/>
    <property type="evidence" value="ECO:0007669"/>
    <property type="project" value="InterPro"/>
</dbReference>
<dbReference type="GO" id="GO:0016887">
    <property type="term" value="F:ATP hydrolysis activity"/>
    <property type="evidence" value="ECO:0007669"/>
    <property type="project" value="InterPro"/>
</dbReference>
<dbReference type="InterPro" id="IPR053498">
    <property type="entry name" value="Retron_ATPase"/>
</dbReference>
<dbReference type="AlphaFoldDB" id="A0A2N8ZE96"/>
<name>A0A2N8ZE96_9VIBR</name>
<dbReference type="NCBIfam" id="NF041760">
    <property type="entry name" value="PtuA"/>
    <property type="match status" value="1"/>
</dbReference>
<dbReference type="Pfam" id="PF13304">
    <property type="entry name" value="AAA_21"/>
    <property type="match status" value="1"/>
</dbReference>
<proteinExistence type="predicted"/>
<evidence type="ECO:0000256" key="1">
    <source>
        <dbReference type="SAM" id="Coils"/>
    </source>
</evidence>